<dbReference type="InterPro" id="IPR011044">
    <property type="entry name" value="Quino_amine_DH_bsu"/>
</dbReference>
<dbReference type="PANTHER" id="PTHR47197">
    <property type="entry name" value="PROTEIN NIRF"/>
    <property type="match status" value="1"/>
</dbReference>
<dbReference type="Proteomes" id="UP001367513">
    <property type="component" value="Unassembled WGS sequence"/>
</dbReference>
<proteinExistence type="predicted"/>
<dbReference type="PANTHER" id="PTHR47197:SF3">
    <property type="entry name" value="DIHYDRO-HEME D1 DEHYDROGENASE"/>
    <property type="match status" value="1"/>
</dbReference>
<dbReference type="SMART" id="SM00220">
    <property type="entry name" value="S_TKc"/>
    <property type="match status" value="1"/>
</dbReference>
<evidence type="ECO:0000313" key="6">
    <source>
        <dbReference type="EMBL" id="MEK6463460.1"/>
    </source>
</evidence>
<feature type="region of interest" description="Disordered" evidence="4">
    <location>
        <begin position="278"/>
        <end position="348"/>
    </location>
</feature>
<keyword evidence="1 3" id="KW-0547">Nucleotide-binding</keyword>
<dbReference type="PROSITE" id="PS00108">
    <property type="entry name" value="PROTEIN_KINASE_ST"/>
    <property type="match status" value="1"/>
</dbReference>
<feature type="binding site" evidence="3">
    <location>
        <position position="48"/>
    </location>
    <ligand>
        <name>ATP</name>
        <dbReference type="ChEBI" id="CHEBI:30616"/>
    </ligand>
</feature>
<dbReference type="InterPro" id="IPR015943">
    <property type="entry name" value="WD40/YVTN_repeat-like_dom_sf"/>
</dbReference>
<dbReference type="GO" id="GO:0016301">
    <property type="term" value="F:kinase activity"/>
    <property type="evidence" value="ECO:0007669"/>
    <property type="project" value="UniProtKB-KW"/>
</dbReference>
<evidence type="ECO:0000256" key="3">
    <source>
        <dbReference type="PROSITE-ProRule" id="PRU10141"/>
    </source>
</evidence>
<evidence type="ECO:0000256" key="4">
    <source>
        <dbReference type="SAM" id="MobiDB-lite"/>
    </source>
</evidence>
<dbReference type="Gene3D" id="3.30.200.20">
    <property type="entry name" value="Phosphorylase Kinase, domain 1"/>
    <property type="match status" value="1"/>
</dbReference>
<keyword evidence="6" id="KW-0808">Transferase</keyword>
<evidence type="ECO:0000256" key="1">
    <source>
        <dbReference type="ARBA" id="ARBA00022741"/>
    </source>
</evidence>
<reference evidence="6 7" key="1">
    <citation type="submission" date="2024-03" db="EMBL/GenBank/DDBJ databases">
        <title>Draft genome sequence of Pseudonocardia carboxydivorans JCM 14827.</title>
        <authorList>
            <person name="Duangmal K."/>
        </authorList>
    </citation>
    <scope>NUCLEOTIDE SEQUENCE [LARGE SCALE GENOMIC DNA]</scope>
    <source>
        <strain evidence="6 7">JCM 14827</strain>
    </source>
</reference>
<dbReference type="SUPFAM" id="SSF50969">
    <property type="entry name" value="YVTN repeat-like/Quinoprotein amine dehydrogenase"/>
    <property type="match status" value="1"/>
</dbReference>
<dbReference type="EMBL" id="JBBPIX010000002">
    <property type="protein sequence ID" value="MEK6463460.1"/>
    <property type="molecule type" value="Genomic_DNA"/>
</dbReference>
<dbReference type="RefSeq" id="WP_346102729.1">
    <property type="nucleotide sequence ID" value="NZ_BAAAOD010000013.1"/>
</dbReference>
<protein>
    <submittedName>
        <fullName evidence="6">Serine/threonine-protein kinase</fullName>
    </submittedName>
</protein>
<dbReference type="Gene3D" id="1.10.510.10">
    <property type="entry name" value="Transferase(Phosphotransferase) domain 1"/>
    <property type="match status" value="1"/>
</dbReference>
<dbReference type="InterPro" id="IPR017441">
    <property type="entry name" value="Protein_kinase_ATP_BS"/>
</dbReference>
<comment type="caution">
    <text evidence="6">The sequence shown here is derived from an EMBL/GenBank/DDBJ whole genome shotgun (WGS) entry which is preliminary data.</text>
</comment>
<dbReference type="Pfam" id="PF00069">
    <property type="entry name" value="Pkinase"/>
    <property type="match status" value="1"/>
</dbReference>
<feature type="compositionally biased region" description="Basic and acidic residues" evidence="4">
    <location>
        <begin position="311"/>
        <end position="336"/>
    </location>
</feature>
<dbReference type="PROSITE" id="PS50011">
    <property type="entry name" value="PROTEIN_KINASE_DOM"/>
    <property type="match status" value="1"/>
</dbReference>
<dbReference type="Gene3D" id="2.130.10.10">
    <property type="entry name" value="YVTN repeat-like/Quinoprotein amine dehydrogenase"/>
    <property type="match status" value="3"/>
</dbReference>
<dbReference type="PROSITE" id="PS00107">
    <property type="entry name" value="PROTEIN_KINASE_ATP"/>
    <property type="match status" value="1"/>
</dbReference>
<name>A0ABU9AAN2_PSEA5</name>
<evidence type="ECO:0000313" key="7">
    <source>
        <dbReference type="Proteomes" id="UP001367513"/>
    </source>
</evidence>
<dbReference type="Pfam" id="PF10282">
    <property type="entry name" value="Lactonase"/>
    <property type="match status" value="1"/>
</dbReference>
<dbReference type="InterPro" id="IPR019405">
    <property type="entry name" value="Lactonase_7-beta_prop"/>
</dbReference>
<dbReference type="InterPro" id="IPR051200">
    <property type="entry name" value="Host-pathogen_enzymatic-act"/>
</dbReference>
<evidence type="ECO:0000259" key="5">
    <source>
        <dbReference type="PROSITE" id="PS50011"/>
    </source>
</evidence>
<dbReference type="InterPro" id="IPR011009">
    <property type="entry name" value="Kinase-like_dom_sf"/>
</dbReference>
<dbReference type="NCBIfam" id="TIGR02276">
    <property type="entry name" value="beta_rpt_yvtn"/>
    <property type="match status" value="3"/>
</dbReference>
<keyword evidence="7" id="KW-1185">Reference proteome</keyword>
<organism evidence="6 7">
    <name type="scientific">Pseudonocardia alni subsp. carboxydivorans</name>
    <dbReference type="NCBI Taxonomy" id="415010"/>
    <lineage>
        <taxon>Bacteria</taxon>
        <taxon>Bacillati</taxon>
        <taxon>Actinomycetota</taxon>
        <taxon>Actinomycetes</taxon>
        <taxon>Pseudonocardiales</taxon>
        <taxon>Pseudonocardiaceae</taxon>
        <taxon>Pseudonocardia</taxon>
    </lineage>
</organism>
<dbReference type="CDD" id="cd14014">
    <property type="entry name" value="STKc_PknB_like"/>
    <property type="match status" value="1"/>
</dbReference>
<accession>A0ABU9AAN2</accession>
<keyword evidence="2 3" id="KW-0067">ATP-binding</keyword>
<feature type="compositionally biased region" description="Basic and acidic residues" evidence="4">
    <location>
        <begin position="278"/>
        <end position="292"/>
    </location>
</feature>
<keyword evidence="6" id="KW-0418">Kinase</keyword>
<dbReference type="InterPro" id="IPR011964">
    <property type="entry name" value="YVTN_b-propeller_repeat"/>
</dbReference>
<sequence length="678" mass="71359">MTSTYDGETEPGELFGHYRLIRRVGNGGMGEVWKAVDPTEGGREVALKLLLPHYSDLPEFRARFEQEAILAARLAEPHSVPVHKTGEIDRRLFIDMRWIDGRTATSALPSAGFDPARAVEIIRSVASALEAAHRLKLLHRDVKPSNIMITSDDFVYLIDFGLGRSIDAHTSGGLTRPGDLWGSPGYIPPERLAGEPDTVRGDVYSLACVLFELLTGTKAFSGADIGGQRPRPHSLRPAVPRQFDNVLALGLAHDPAHRPASALTLSEMAERALRDSFRRRRTDAQPKTHPPDGRAQGGGKSHPRSPIGDNEPPRTRDEPPRTRPDPLAAHRDREAPPRPSVSRPPGRPRLLPGVIGVTAAFVLAGIVYLATQGIPSSGTPTPAVVPAIRVGAAPDSLAVAPDGETLVVSDPQDGTANVIDLAERRVTAEIRVGTDPRAVAIDATGRRAYIANAGTGTVSVVDLRSRTVTASIPVGDRPTALALQGNGARLFVGNEQSADVAVVDTRSNAVVDTISVGFMPWTTIEGLAVDDAGRTVLVTVDSSLQSDTVAVLDIGEGRTRGEIPVGETPQGVAISSDGRLGYVADQDSGTVTVVDVGNLAVVTTVAVGGSPSGVVAHGGRIYVAGSDSGAAALDVRTNRPLPMLTGTGEMTAIAIAPDGRSAFLLSPDSPELTEVDLS</sequence>
<dbReference type="InterPro" id="IPR000719">
    <property type="entry name" value="Prot_kinase_dom"/>
</dbReference>
<dbReference type="SUPFAM" id="SSF56112">
    <property type="entry name" value="Protein kinase-like (PK-like)"/>
    <property type="match status" value="1"/>
</dbReference>
<feature type="domain" description="Protein kinase" evidence="5">
    <location>
        <begin position="18"/>
        <end position="273"/>
    </location>
</feature>
<dbReference type="InterPro" id="IPR008271">
    <property type="entry name" value="Ser/Thr_kinase_AS"/>
</dbReference>
<gene>
    <name evidence="6" type="ORF">WG925_06880</name>
</gene>
<evidence type="ECO:0000256" key="2">
    <source>
        <dbReference type="ARBA" id="ARBA00022840"/>
    </source>
</evidence>